<dbReference type="Gene3D" id="3.20.20.10">
    <property type="entry name" value="Alanine racemase"/>
    <property type="match status" value="1"/>
</dbReference>
<dbReference type="SMART" id="SM01119">
    <property type="entry name" value="D-ser_dehydrat"/>
    <property type="match status" value="1"/>
</dbReference>
<dbReference type="SUPFAM" id="SSF51419">
    <property type="entry name" value="PLP-binding barrel"/>
    <property type="match status" value="1"/>
</dbReference>
<dbReference type="Pfam" id="PF01168">
    <property type="entry name" value="Ala_racemase_N"/>
    <property type="match status" value="1"/>
</dbReference>
<evidence type="ECO:0000256" key="2">
    <source>
        <dbReference type="ARBA" id="ARBA00023239"/>
    </source>
</evidence>
<evidence type="ECO:0000259" key="3">
    <source>
        <dbReference type="SMART" id="SM01119"/>
    </source>
</evidence>
<comment type="caution">
    <text evidence="4">The sequence shown here is derived from an EMBL/GenBank/DDBJ whole genome shotgun (WGS) entry which is preliminary data.</text>
</comment>
<sequence>MHIDDIDTPALVLDLDVCERNIRKFQRLFDEYGIGFRPHIKTHKIPELARWQVDAGAVGITCQKLGEVEVMANAGLDNILLYYNIVGEPKLERLCRLSHECDLTVTADTPVVTDAMGAAAVKQGAVINVLAELNSFIDRTGVPSVAELVNLARHIDRTPGLNLRGMATYPTSRQSADRIAEAVQAFDQAGLNREIVSGGGTPTAFEAEVVEGLTEHRAGTYIFMDRQCIDRGVATEADCALQVLTTVVSNPVSHRAIIDGGTKTFSADGDMPRGIVLDFPGAEIYQTNEEHGYLDIGNCDPKPSIGDRIRVIPNHVCVTVNLHNQVYGCRGNEVERVWPVAARGLVQ</sequence>
<name>A0A6B1DTT8_9CHLR</name>
<dbReference type="InterPro" id="IPR051466">
    <property type="entry name" value="D-amino_acid_metab_enzyme"/>
</dbReference>
<keyword evidence="2" id="KW-0456">Lyase</keyword>
<dbReference type="PANTHER" id="PTHR28004">
    <property type="entry name" value="ZGC:162816-RELATED"/>
    <property type="match status" value="1"/>
</dbReference>
<reference evidence="4" key="1">
    <citation type="submission" date="2019-09" db="EMBL/GenBank/DDBJ databases">
        <title>Characterisation of the sponge microbiome using genome-centric metagenomics.</title>
        <authorList>
            <person name="Engelberts J.P."/>
            <person name="Robbins S.J."/>
            <person name="De Goeij J.M."/>
            <person name="Aranda M."/>
            <person name="Bell S.C."/>
            <person name="Webster N.S."/>
        </authorList>
    </citation>
    <scope>NUCLEOTIDE SEQUENCE</scope>
    <source>
        <strain evidence="4">SB0662_bin_9</strain>
    </source>
</reference>
<proteinExistence type="inferred from homology"/>
<protein>
    <submittedName>
        <fullName evidence="4">D-TA family PLP-dependent enzyme</fullName>
    </submittedName>
</protein>
<dbReference type="EMBL" id="VXPY01000036">
    <property type="protein sequence ID" value="MYD89784.1"/>
    <property type="molecule type" value="Genomic_DNA"/>
</dbReference>
<dbReference type="PANTHER" id="PTHR28004:SF2">
    <property type="entry name" value="D-SERINE DEHYDRATASE"/>
    <property type="match status" value="1"/>
</dbReference>
<dbReference type="InterPro" id="IPR029066">
    <property type="entry name" value="PLP-binding_barrel"/>
</dbReference>
<dbReference type="InterPro" id="IPR001608">
    <property type="entry name" value="Ala_racemase_N"/>
</dbReference>
<dbReference type="Gene3D" id="2.40.37.20">
    <property type="entry name" value="D-serine dehydratase-like domain"/>
    <property type="match status" value="1"/>
</dbReference>
<evidence type="ECO:0000256" key="1">
    <source>
        <dbReference type="ARBA" id="ARBA00005323"/>
    </source>
</evidence>
<dbReference type="GO" id="GO:0008721">
    <property type="term" value="F:D-serine ammonia-lyase activity"/>
    <property type="evidence" value="ECO:0007669"/>
    <property type="project" value="TreeGrafter"/>
</dbReference>
<dbReference type="AlphaFoldDB" id="A0A6B1DTT8"/>
<comment type="similarity">
    <text evidence="1">Belongs to the DSD1 family.</text>
</comment>
<gene>
    <name evidence="4" type="ORF">F4Y08_05515</name>
</gene>
<evidence type="ECO:0000313" key="4">
    <source>
        <dbReference type="EMBL" id="MYD89784.1"/>
    </source>
</evidence>
<dbReference type="InterPro" id="IPR026956">
    <property type="entry name" value="D-ser_dehydrat-like_dom"/>
</dbReference>
<accession>A0A6B1DTT8</accession>
<dbReference type="InterPro" id="IPR042208">
    <property type="entry name" value="D-ser_dehydrat-like_sf"/>
</dbReference>
<dbReference type="GO" id="GO:0036088">
    <property type="term" value="P:D-serine catabolic process"/>
    <property type="evidence" value="ECO:0007669"/>
    <property type="project" value="TreeGrafter"/>
</dbReference>
<feature type="domain" description="D-serine dehydratase-like" evidence="3">
    <location>
        <begin position="240"/>
        <end position="330"/>
    </location>
</feature>
<organism evidence="4">
    <name type="scientific">Caldilineaceae bacterium SB0662_bin_9</name>
    <dbReference type="NCBI Taxonomy" id="2605258"/>
    <lineage>
        <taxon>Bacteria</taxon>
        <taxon>Bacillati</taxon>
        <taxon>Chloroflexota</taxon>
        <taxon>Caldilineae</taxon>
        <taxon>Caldilineales</taxon>
        <taxon>Caldilineaceae</taxon>
    </lineage>
</organism>
<dbReference type="Pfam" id="PF14031">
    <property type="entry name" value="D-ser_dehydrat"/>
    <property type="match status" value="1"/>
</dbReference>